<feature type="region of interest" description="Disordered" evidence="1">
    <location>
        <begin position="72"/>
        <end position="94"/>
    </location>
</feature>
<evidence type="ECO:0000313" key="3">
    <source>
        <dbReference type="Proteomes" id="UP000297951"/>
    </source>
</evidence>
<dbReference type="RefSeq" id="WP_135013915.1">
    <property type="nucleotide sequence ID" value="NZ_JADGLK010000062.1"/>
</dbReference>
<reference evidence="2 3" key="1">
    <citation type="submission" date="2019-03" db="EMBL/GenBank/DDBJ databases">
        <title>Diversity of the mouse oral microbiome.</title>
        <authorList>
            <person name="Joseph S."/>
            <person name="Aduse-Opoku J."/>
            <person name="Curtis M."/>
            <person name="Wade W."/>
            <person name="Hashim A."/>
        </authorList>
    </citation>
    <scope>NUCLEOTIDE SEQUENCE [LARGE SCALE GENOMIC DNA]</scope>
    <source>
        <strain evidence="3">irhom_31</strain>
    </source>
</reference>
<evidence type="ECO:0000313" key="2">
    <source>
        <dbReference type="EMBL" id="TFU20225.1"/>
    </source>
</evidence>
<protein>
    <submittedName>
        <fullName evidence="2">Uncharacterized protein</fullName>
    </submittedName>
</protein>
<dbReference type="Proteomes" id="UP000297951">
    <property type="component" value="Unassembled WGS sequence"/>
</dbReference>
<dbReference type="AlphaFoldDB" id="A0A4Y9F0E9"/>
<sequence>MSELKPVHIKEQIKAALGSQAENYKKALNSDDVTLKFWPSADDPQKPDVCYEMILSWSDVVGGGNGTITSDEATITPDGYSEEACGGPLKSLGG</sequence>
<dbReference type="EMBL" id="SPQC01000062">
    <property type="protein sequence ID" value="TFU20225.1"/>
    <property type="molecule type" value="Genomic_DNA"/>
</dbReference>
<evidence type="ECO:0000256" key="1">
    <source>
        <dbReference type="SAM" id="MobiDB-lite"/>
    </source>
</evidence>
<organism evidence="2 3">
    <name type="scientific">Rothia nasimurium</name>
    <dbReference type="NCBI Taxonomy" id="85336"/>
    <lineage>
        <taxon>Bacteria</taxon>
        <taxon>Bacillati</taxon>
        <taxon>Actinomycetota</taxon>
        <taxon>Actinomycetes</taxon>
        <taxon>Micrococcales</taxon>
        <taxon>Micrococcaceae</taxon>
        <taxon>Rothia</taxon>
    </lineage>
</organism>
<name>A0A4Y9F0E9_9MICC</name>
<gene>
    <name evidence="2" type="ORF">E4U03_11760</name>
</gene>
<accession>A0A4Y9F0E9</accession>
<proteinExistence type="predicted"/>
<comment type="caution">
    <text evidence="2">The sequence shown here is derived from an EMBL/GenBank/DDBJ whole genome shotgun (WGS) entry which is preliminary data.</text>
</comment>